<proteinExistence type="predicted"/>
<dbReference type="AlphaFoldDB" id="A0ABD1ZCR8"/>
<accession>A0ABD1ZCR8</accession>
<protein>
    <submittedName>
        <fullName evidence="1">Uncharacterized protein</fullName>
    </submittedName>
</protein>
<keyword evidence="2" id="KW-1185">Reference proteome</keyword>
<gene>
    <name evidence="1" type="ORF">R1flu_017357</name>
</gene>
<evidence type="ECO:0000313" key="2">
    <source>
        <dbReference type="Proteomes" id="UP001605036"/>
    </source>
</evidence>
<dbReference type="Proteomes" id="UP001605036">
    <property type="component" value="Unassembled WGS sequence"/>
</dbReference>
<organism evidence="1 2">
    <name type="scientific">Riccia fluitans</name>
    <dbReference type="NCBI Taxonomy" id="41844"/>
    <lineage>
        <taxon>Eukaryota</taxon>
        <taxon>Viridiplantae</taxon>
        <taxon>Streptophyta</taxon>
        <taxon>Embryophyta</taxon>
        <taxon>Marchantiophyta</taxon>
        <taxon>Marchantiopsida</taxon>
        <taxon>Marchantiidae</taxon>
        <taxon>Marchantiales</taxon>
        <taxon>Ricciaceae</taxon>
        <taxon>Riccia</taxon>
    </lineage>
</organism>
<evidence type="ECO:0000313" key="1">
    <source>
        <dbReference type="EMBL" id="KAL2649229.1"/>
    </source>
</evidence>
<dbReference type="EMBL" id="JBHFFA010000001">
    <property type="protein sequence ID" value="KAL2649229.1"/>
    <property type="molecule type" value="Genomic_DNA"/>
</dbReference>
<name>A0ABD1ZCR8_9MARC</name>
<comment type="caution">
    <text evidence="1">The sequence shown here is derived from an EMBL/GenBank/DDBJ whole genome shotgun (WGS) entry which is preliminary data.</text>
</comment>
<reference evidence="1 2" key="1">
    <citation type="submission" date="2024-09" db="EMBL/GenBank/DDBJ databases">
        <title>Chromosome-scale assembly of Riccia fluitans.</title>
        <authorList>
            <person name="Paukszto L."/>
            <person name="Sawicki J."/>
            <person name="Karawczyk K."/>
            <person name="Piernik-Szablinska J."/>
            <person name="Szczecinska M."/>
            <person name="Mazdziarz M."/>
        </authorList>
    </citation>
    <scope>NUCLEOTIDE SEQUENCE [LARGE SCALE GENOMIC DNA]</scope>
    <source>
        <strain evidence="1">Rf_01</strain>
        <tissue evidence="1">Aerial parts of the thallus</tissue>
    </source>
</reference>
<sequence>MEEQIVMHGKSNSLSEIMKQENERAPRPLLTRSGYAKLETTGAAGIGAGTLQRRRFRLRIRPKVRVLFNGFSSVVQRIKKGYTDIMLGFAAKARDSKLLPRLAWHKKKRGVSAIGNKPKARTFNPNDLEQKYLDYIKRSAADGELAYYTKSLRTLGL</sequence>